<sequence length="166" mass="18337">MNSMPNDPTGQPPPSIGFLLHDVARLLRKRFEQHGRAHSLGLTRSQWQVLAYLTHNEGIQQGGLAELLEVEPITLGRIVDKLEACGLVERRAHATDRRIWRLFLTEKAAPKLAEMRGIGEITRAEAFGDISDAEREHLLALLGAMKSNLTAACSSTPRAEKQTSHG</sequence>
<gene>
    <name evidence="5" type="ORF">CYD53_103176</name>
</gene>
<feature type="domain" description="HTH marR-type" evidence="4">
    <location>
        <begin position="13"/>
        <end position="147"/>
    </location>
</feature>
<dbReference type="PANTHER" id="PTHR33164">
    <property type="entry name" value="TRANSCRIPTIONAL REGULATOR, MARR FAMILY"/>
    <property type="match status" value="1"/>
</dbReference>
<reference evidence="5 6" key="1">
    <citation type="submission" date="2018-01" db="EMBL/GenBank/DDBJ databases">
        <title>Genomic Encyclopedia of Type Strains, Phase III (KMG-III): the genomes of soil and plant-associated and newly described type strains.</title>
        <authorList>
            <person name="Whitman W."/>
        </authorList>
    </citation>
    <scope>NUCLEOTIDE SEQUENCE [LARGE SCALE GENOMIC DNA]</scope>
    <source>
        <strain evidence="5 6">1131</strain>
    </source>
</reference>
<accession>A0A2S4MHI6</accession>
<evidence type="ECO:0000313" key="5">
    <source>
        <dbReference type="EMBL" id="POR54079.1"/>
    </source>
</evidence>
<keyword evidence="6" id="KW-1185">Reference proteome</keyword>
<evidence type="ECO:0000259" key="4">
    <source>
        <dbReference type="PROSITE" id="PS50995"/>
    </source>
</evidence>
<dbReference type="RefSeq" id="WP_245928117.1">
    <property type="nucleotide sequence ID" value="NZ_PQFZ01000003.1"/>
</dbReference>
<dbReference type="InterPro" id="IPR023187">
    <property type="entry name" value="Tscrpt_reg_MarR-type_CS"/>
</dbReference>
<keyword evidence="3" id="KW-0804">Transcription</keyword>
<dbReference type="GO" id="GO:0003700">
    <property type="term" value="F:DNA-binding transcription factor activity"/>
    <property type="evidence" value="ECO:0007669"/>
    <property type="project" value="InterPro"/>
</dbReference>
<dbReference type="PROSITE" id="PS01117">
    <property type="entry name" value="HTH_MARR_1"/>
    <property type="match status" value="1"/>
</dbReference>
<dbReference type="InterPro" id="IPR039422">
    <property type="entry name" value="MarR/SlyA-like"/>
</dbReference>
<dbReference type="SMART" id="SM00347">
    <property type="entry name" value="HTH_MARR"/>
    <property type="match status" value="1"/>
</dbReference>
<evidence type="ECO:0000256" key="1">
    <source>
        <dbReference type="ARBA" id="ARBA00023015"/>
    </source>
</evidence>
<comment type="caution">
    <text evidence="5">The sequence shown here is derived from an EMBL/GenBank/DDBJ whole genome shotgun (WGS) entry which is preliminary data.</text>
</comment>
<dbReference type="PRINTS" id="PR00598">
    <property type="entry name" value="HTHMARR"/>
</dbReference>
<dbReference type="GO" id="GO:0006950">
    <property type="term" value="P:response to stress"/>
    <property type="evidence" value="ECO:0007669"/>
    <property type="project" value="TreeGrafter"/>
</dbReference>
<evidence type="ECO:0000256" key="3">
    <source>
        <dbReference type="ARBA" id="ARBA00023163"/>
    </source>
</evidence>
<dbReference type="GO" id="GO:0003677">
    <property type="term" value="F:DNA binding"/>
    <property type="evidence" value="ECO:0007669"/>
    <property type="project" value="UniProtKB-KW"/>
</dbReference>
<protein>
    <submittedName>
        <fullName evidence="5">DNA-binding MarR family transcriptional regulator</fullName>
    </submittedName>
</protein>
<evidence type="ECO:0000313" key="6">
    <source>
        <dbReference type="Proteomes" id="UP000236919"/>
    </source>
</evidence>
<dbReference type="Gene3D" id="1.10.10.10">
    <property type="entry name" value="Winged helix-like DNA-binding domain superfamily/Winged helix DNA-binding domain"/>
    <property type="match status" value="1"/>
</dbReference>
<dbReference type="Pfam" id="PF12802">
    <property type="entry name" value="MarR_2"/>
    <property type="match status" value="1"/>
</dbReference>
<organism evidence="5 6">
    <name type="scientific">Bosea psychrotolerans</name>
    <dbReference type="NCBI Taxonomy" id="1871628"/>
    <lineage>
        <taxon>Bacteria</taxon>
        <taxon>Pseudomonadati</taxon>
        <taxon>Pseudomonadota</taxon>
        <taxon>Alphaproteobacteria</taxon>
        <taxon>Hyphomicrobiales</taxon>
        <taxon>Boseaceae</taxon>
        <taxon>Bosea</taxon>
    </lineage>
</organism>
<dbReference type="InterPro" id="IPR000835">
    <property type="entry name" value="HTH_MarR-typ"/>
</dbReference>
<dbReference type="InterPro" id="IPR036390">
    <property type="entry name" value="WH_DNA-bd_sf"/>
</dbReference>
<evidence type="ECO:0000256" key="2">
    <source>
        <dbReference type="ARBA" id="ARBA00023125"/>
    </source>
</evidence>
<dbReference type="SUPFAM" id="SSF46785">
    <property type="entry name" value="Winged helix' DNA-binding domain"/>
    <property type="match status" value="1"/>
</dbReference>
<dbReference type="AlphaFoldDB" id="A0A2S4MHI6"/>
<keyword evidence="2 5" id="KW-0238">DNA-binding</keyword>
<keyword evidence="1" id="KW-0805">Transcription regulation</keyword>
<name>A0A2S4MHI6_9HYPH</name>
<dbReference type="PROSITE" id="PS50995">
    <property type="entry name" value="HTH_MARR_2"/>
    <property type="match status" value="1"/>
</dbReference>
<dbReference type="EMBL" id="PQFZ01000003">
    <property type="protein sequence ID" value="POR54079.1"/>
    <property type="molecule type" value="Genomic_DNA"/>
</dbReference>
<dbReference type="Proteomes" id="UP000236919">
    <property type="component" value="Unassembled WGS sequence"/>
</dbReference>
<proteinExistence type="predicted"/>
<dbReference type="PANTHER" id="PTHR33164:SF64">
    <property type="entry name" value="TRANSCRIPTIONAL REGULATOR SLYA"/>
    <property type="match status" value="1"/>
</dbReference>
<dbReference type="InterPro" id="IPR036388">
    <property type="entry name" value="WH-like_DNA-bd_sf"/>
</dbReference>